<evidence type="ECO:0000256" key="2">
    <source>
        <dbReference type="ARBA" id="ARBA00022643"/>
    </source>
</evidence>
<dbReference type="EMBL" id="JAGMWT010000020">
    <property type="protein sequence ID" value="KAH7112844.1"/>
    <property type="molecule type" value="Genomic_DNA"/>
</dbReference>
<dbReference type="Gene3D" id="3.20.20.70">
    <property type="entry name" value="Aldolase class I"/>
    <property type="match status" value="1"/>
</dbReference>
<dbReference type="CDD" id="cd04730">
    <property type="entry name" value="NPD_like"/>
    <property type="match status" value="1"/>
</dbReference>
<protein>
    <recommendedName>
        <fullName evidence="6">Inosine monophosphate dehydrogenase</fullName>
    </recommendedName>
</protein>
<evidence type="ECO:0008006" key="6">
    <source>
        <dbReference type="Google" id="ProtNLM"/>
    </source>
</evidence>
<keyword evidence="3" id="KW-0560">Oxidoreductase</keyword>
<organism evidence="4 5">
    <name type="scientific">Dendryphion nanum</name>
    <dbReference type="NCBI Taxonomy" id="256645"/>
    <lineage>
        <taxon>Eukaryota</taxon>
        <taxon>Fungi</taxon>
        <taxon>Dikarya</taxon>
        <taxon>Ascomycota</taxon>
        <taxon>Pezizomycotina</taxon>
        <taxon>Dothideomycetes</taxon>
        <taxon>Pleosporomycetidae</taxon>
        <taxon>Pleosporales</taxon>
        <taxon>Torulaceae</taxon>
        <taxon>Dendryphion</taxon>
    </lineage>
</organism>
<evidence type="ECO:0000313" key="5">
    <source>
        <dbReference type="Proteomes" id="UP000700596"/>
    </source>
</evidence>
<evidence type="ECO:0000313" key="4">
    <source>
        <dbReference type="EMBL" id="KAH7112844.1"/>
    </source>
</evidence>
<dbReference type="PANTHER" id="PTHR32332:SF34">
    <property type="entry name" value="2-NITROPROPANE DIOXYGENASE FAMILY, PUTATIVE-RELATED"/>
    <property type="match status" value="1"/>
</dbReference>
<reference evidence="4" key="1">
    <citation type="journal article" date="2021" name="Nat. Commun.">
        <title>Genetic determinants of endophytism in the Arabidopsis root mycobiome.</title>
        <authorList>
            <person name="Mesny F."/>
            <person name="Miyauchi S."/>
            <person name="Thiergart T."/>
            <person name="Pickel B."/>
            <person name="Atanasova L."/>
            <person name="Karlsson M."/>
            <person name="Huettel B."/>
            <person name="Barry K.W."/>
            <person name="Haridas S."/>
            <person name="Chen C."/>
            <person name="Bauer D."/>
            <person name="Andreopoulos W."/>
            <person name="Pangilinan J."/>
            <person name="LaButti K."/>
            <person name="Riley R."/>
            <person name="Lipzen A."/>
            <person name="Clum A."/>
            <person name="Drula E."/>
            <person name="Henrissat B."/>
            <person name="Kohler A."/>
            <person name="Grigoriev I.V."/>
            <person name="Martin F.M."/>
            <person name="Hacquard S."/>
        </authorList>
    </citation>
    <scope>NUCLEOTIDE SEQUENCE</scope>
    <source>
        <strain evidence="4">MPI-CAGE-CH-0243</strain>
    </source>
</reference>
<keyword evidence="2" id="KW-0288">FMN</keyword>
<evidence type="ECO:0000256" key="1">
    <source>
        <dbReference type="ARBA" id="ARBA00022630"/>
    </source>
</evidence>
<comment type="caution">
    <text evidence="4">The sequence shown here is derived from an EMBL/GenBank/DDBJ whole genome shotgun (WGS) entry which is preliminary data.</text>
</comment>
<sequence length="344" mass="36175">MADLKSYLPWASQPLIVNAPMAGFANGNLASAVSLAGGLGLIGGLFSIEDLRKDLTIASTSLKSISSPQSTLPIGVGLLPFISKIEDISPVIAEFKPTVVWLFATKELDDYATWASAIRQASPETKIWIQVGSVSAALHVSRTASPDALCLQGADAGGHGFERGAGIISLLPEASDALSRSGFGHIPLIAAGGIVDGRGVTAALALGAQAVVMGTRFLAAREVTIHPNYLAAVLGAEDGGQVTTRSKVFDELRGPSIWPDVYDGRSLVVKSWREWKEGTGIEEIRAKHNEEAKGEDGGYRGLEGRTAIWAGTGVGIVRKVEDAGDIVRGIKEEVESILARLGRR</sequence>
<proteinExistence type="predicted"/>
<dbReference type="OrthoDB" id="2349068at2759"/>
<evidence type="ECO:0000256" key="3">
    <source>
        <dbReference type="ARBA" id="ARBA00023002"/>
    </source>
</evidence>
<keyword evidence="5" id="KW-1185">Reference proteome</keyword>
<dbReference type="SUPFAM" id="SSF51412">
    <property type="entry name" value="Inosine monophosphate dehydrogenase (IMPDH)"/>
    <property type="match status" value="1"/>
</dbReference>
<dbReference type="Pfam" id="PF03060">
    <property type="entry name" value="NMO"/>
    <property type="match status" value="1"/>
</dbReference>
<dbReference type="PANTHER" id="PTHR32332">
    <property type="entry name" value="2-NITROPROPANE DIOXYGENASE"/>
    <property type="match status" value="1"/>
</dbReference>
<keyword evidence="1" id="KW-0285">Flavoprotein</keyword>
<dbReference type="GO" id="GO:0018580">
    <property type="term" value="F:nitronate monooxygenase activity"/>
    <property type="evidence" value="ECO:0007669"/>
    <property type="project" value="InterPro"/>
</dbReference>
<dbReference type="InterPro" id="IPR004136">
    <property type="entry name" value="NMO"/>
</dbReference>
<name>A0A9P9D5N0_9PLEO</name>
<dbReference type="InterPro" id="IPR013785">
    <property type="entry name" value="Aldolase_TIM"/>
</dbReference>
<dbReference type="Proteomes" id="UP000700596">
    <property type="component" value="Unassembled WGS sequence"/>
</dbReference>
<dbReference type="AlphaFoldDB" id="A0A9P9D5N0"/>
<accession>A0A9P9D5N0</accession>
<gene>
    <name evidence="4" type="ORF">B0J11DRAFT_542071</name>
</gene>